<proteinExistence type="predicted"/>
<protein>
    <submittedName>
        <fullName evidence="1">Uncharacterized protein</fullName>
    </submittedName>
</protein>
<dbReference type="AlphaFoldDB" id="A0A4Y2LPC9"/>
<keyword evidence="2" id="KW-1185">Reference proteome</keyword>
<evidence type="ECO:0000313" key="2">
    <source>
        <dbReference type="Proteomes" id="UP000499080"/>
    </source>
</evidence>
<organism evidence="1 2">
    <name type="scientific">Araneus ventricosus</name>
    <name type="common">Orbweaver spider</name>
    <name type="synonym">Epeira ventricosa</name>
    <dbReference type="NCBI Taxonomy" id="182803"/>
    <lineage>
        <taxon>Eukaryota</taxon>
        <taxon>Metazoa</taxon>
        <taxon>Ecdysozoa</taxon>
        <taxon>Arthropoda</taxon>
        <taxon>Chelicerata</taxon>
        <taxon>Arachnida</taxon>
        <taxon>Araneae</taxon>
        <taxon>Araneomorphae</taxon>
        <taxon>Entelegynae</taxon>
        <taxon>Araneoidea</taxon>
        <taxon>Araneidae</taxon>
        <taxon>Araneus</taxon>
    </lineage>
</organism>
<sequence length="98" mass="10978">MGPRDDLPAKPELLHWGRMRRARRELVPQLCSASVNSAIKVHGIKCRVTAATFGGNVSCVRALKCYLLPPDGACAPMFLYDFVSYRMSYHPSKFVPRP</sequence>
<dbReference type="Proteomes" id="UP000499080">
    <property type="component" value="Unassembled WGS sequence"/>
</dbReference>
<gene>
    <name evidence="1" type="ORF">AVEN_172425_1</name>
</gene>
<evidence type="ECO:0000313" key="1">
    <source>
        <dbReference type="EMBL" id="GBN15416.1"/>
    </source>
</evidence>
<name>A0A4Y2LPC9_ARAVE</name>
<reference evidence="1 2" key="1">
    <citation type="journal article" date="2019" name="Sci. Rep.">
        <title>Orb-weaving spider Araneus ventricosus genome elucidates the spidroin gene catalogue.</title>
        <authorList>
            <person name="Kono N."/>
            <person name="Nakamura H."/>
            <person name="Ohtoshi R."/>
            <person name="Moran D.A.P."/>
            <person name="Shinohara A."/>
            <person name="Yoshida Y."/>
            <person name="Fujiwara M."/>
            <person name="Mori M."/>
            <person name="Tomita M."/>
            <person name="Arakawa K."/>
        </authorList>
    </citation>
    <scope>NUCLEOTIDE SEQUENCE [LARGE SCALE GENOMIC DNA]</scope>
</reference>
<dbReference type="EMBL" id="BGPR01006023">
    <property type="protein sequence ID" value="GBN15416.1"/>
    <property type="molecule type" value="Genomic_DNA"/>
</dbReference>
<comment type="caution">
    <text evidence="1">The sequence shown here is derived from an EMBL/GenBank/DDBJ whole genome shotgun (WGS) entry which is preliminary data.</text>
</comment>
<accession>A0A4Y2LPC9</accession>